<proteinExistence type="predicted"/>
<keyword evidence="3" id="KW-1185">Reference proteome</keyword>
<organism evidence="2 3">
    <name type="scientific">Actinopolyspora mzabensis</name>
    <dbReference type="NCBI Taxonomy" id="995066"/>
    <lineage>
        <taxon>Bacteria</taxon>
        <taxon>Bacillati</taxon>
        <taxon>Actinomycetota</taxon>
        <taxon>Actinomycetes</taxon>
        <taxon>Actinopolysporales</taxon>
        <taxon>Actinopolysporaceae</taxon>
        <taxon>Actinopolyspora</taxon>
    </lineage>
</organism>
<dbReference type="AlphaFoldDB" id="A0A1G8WSR2"/>
<gene>
    <name evidence="2" type="ORF">SAMN04487820_102212</name>
</gene>
<keyword evidence="1" id="KW-1133">Transmembrane helix</keyword>
<name>A0A1G8WSR2_ACTMZ</name>
<dbReference type="EMBL" id="FNFM01000002">
    <property type="protein sequence ID" value="SDJ81419.1"/>
    <property type="molecule type" value="Genomic_DNA"/>
</dbReference>
<dbReference type="Proteomes" id="UP000199213">
    <property type="component" value="Unassembled WGS sequence"/>
</dbReference>
<dbReference type="InterPro" id="IPR051790">
    <property type="entry name" value="Cytochrome_c-biogenesis_DsbD"/>
</dbReference>
<keyword evidence="1" id="KW-0812">Transmembrane</keyword>
<feature type="transmembrane region" description="Helical" evidence="1">
    <location>
        <begin position="34"/>
        <end position="57"/>
    </location>
</feature>
<feature type="transmembrane region" description="Helical" evidence="1">
    <location>
        <begin position="205"/>
        <end position="231"/>
    </location>
</feature>
<feature type="transmembrane region" description="Helical" evidence="1">
    <location>
        <begin position="243"/>
        <end position="264"/>
    </location>
</feature>
<accession>A0A1G8WSR2</accession>
<evidence type="ECO:0000313" key="2">
    <source>
        <dbReference type="EMBL" id="SDJ81419.1"/>
    </source>
</evidence>
<reference evidence="3" key="1">
    <citation type="submission" date="2016-10" db="EMBL/GenBank/DDBJ databases">
        <authorList>
            <person name="Varghese N."/>
            <person name="Submissions S."/>
        </authorList>
    </citation>
    <scope>NUCLEOTIDE SEQUENCE [LARGE SCALE GENOMIC DNA]</scope>
    <source>
        <strain evidence="3">DSM 45460</strain>
    </source>
</reference>
<sequence length="282" mass="29282">MWLRSPGVLCGLGSGLPTLGFVDPTELVQTGPLILAVGFAVLAGTVSFASPCVIPLVPGYLAYLAGLVGADAPAVDTAETTAGLRRGRWRVAGAALLFMLGFTAVFVIATVGVLGLSDALALNEPVLRRLGGVVTVLMGLVFLGVFPALQRDVRVRRVPRGGLWGAPALGAVFGLGWTPCLSPTLTGVVSLAYSTQWQGGAALRGVVLVLVYCLGLGIPFVVLALGARWAVRGTGWLRRHSRTIQWVGGLLLILVGLLLVTGLWGSMIASLRAPINGFELPI</sequence>
<evidence type="ECO:0000256" key="1">
    <source>
        <dbReference type="SAM" id="Phobius"/>
    </source>
</evidence>
<dbReference type="PANTHER" id="PTHR31272">
    <property type="entry name" value="CYTOCHROME C-TYPE BIOGENESIS PROTEIN HI_1454-RELATED"/>
    <property type="match status" value="1"/>
</dbReference>
<evidence type="ECO:0000313" key="3">
    <source>
        <dbReference type="Proteomes" id="UP000199213"/>
    </source>
</evidence>
<feature type="transmembrane region" description="Helical" evidence="1">
    <location>
        <begin position="161"/>
        <end position="185"/>
    </location>
</feature>
<feature type="transmembrane region" description="Helical" evidence="1">
    <location>
        <begin position="94"/>
        <end position="117"/>
    </location>
</feature>
<protein>
    <submittedName>
        <fullName evidence="2">Cytochrome c-type biogenesis protein</fullName>
    </submittedName>
</protein>
<dbReference type="PANTHER" id="PTHR31272:SF4">
    <property type="entry name" value="CYTOCHROME C-TYPE BIOGENESIS PROTEIN HI_1454-RELATED"/>
    <property type="match status" value="1"/>
</dbReference>
<keyword evidence="1" id="KW-0472">Membrane</keyword>
<feature type="transmembrane region" description="Helical" evidence="1">
    <location>
        <begin position="129"/>
        <end position="149"/>
    </location>
</feature>